<feature type="region of interest" description="Disordered" evidence="1">
    <location>
        <begin position="62"/>
        <end position="86"/>
    </location>
</feature>
<dbReference type="VEuPathDB" id="ToxoDB:CSUI_009353"/>
<gene>
    <name evidence="2" type="ORF">CSUI_009353</name>
</gene>
<feature type="non-terminal residue" evidence="2">
    <location>
        <position position="1"/>
    </location>
</feature>
<reference evidence="2 3" key="1">
    <citation type="journal article" date="2017" name="Int. J. Parasitol.">
        <title>The genome of the protozoan parasite Cystoisospora suis and a reverse vaccinology approach to identify vaccine candidates.</title>
        <authorList>
            <person name="Palmieri N."/>
            <person name="Shrestha A."/>
            <person name="Ruttkowski B."/>
            <person name="Beck T."/>
            <person name="Vogl C."/>
            <person name="Tomley F."/>
            <person name="Blake D.P."/>
            <person name="Joachim A."/>
        </authorList>
    </citation>
    <scope>NUCLEOTIDE SEQUENCE [LARGE SCALE GENOMIC DNA]</scope>
    <source>
        <strain evidence="2 3">Wien I</strain>
    </source>
</reference>
<dbReference type="AlphaFoldDB" id="A0A2C6K403"/>
<dbReference type="Proteomes" id="UP000221165">
    <property type="component" value="Unassembled WGS sequence"/>
</dbReference>
<dbReference type="RefSeq" id="XP_067918555.1">
    <property type="nucleotide sequence ID" value="XM_068069469.1"/>
</dbReference>
<protein>
    <submittedName>
        <fullName evidence="2">Uncharacterized protein</fullName>
    </submittedName>
</protein>
<keyword evidence="3" id="KW-1185">Reference proteome</keyword>
<sequence>CLQVYCPLFLSSCLFPSQLLFRNSVRTEEMKARRAEVYLNEARLYDPSCEHATETIVTVHKHLRQSPPAHGEEKENEQRPSTRIAA</sequence>
<evidence type="ECO:0000313" key="2">
    <source>
        <dbReference type="EMBL" id="PHJ16830.1"/>
    </source>
</evidence>
<proteinExistence type="predicted"/>
<accession>A0A2C6K403</accession>
<evidence type="ECO:0000256" key="1">
    <source>
        <dbReference type="SAM" id="MobiDB-lite"/>
    </source>
</evidence>
<feature type="compositionally biased region" description="Basic and acidic residues" evidence="1">
    <location>
        <begin position="70"/>
        <end position="80"/>
    </location>
</feature>
<comment type="caution">
    <text evidence="2">The sequence shown here is derived from an EMBL/GenBank/DDBJ whole genome shotgun (WGS) entry which is preliminary data.</text>
</comment>
<evidence type="ECO:0000313" key="3">
    <source>
        <dbReference type="Proteomes" id="UP000221165"/>
    </source>
</evidence>
<dbReference type="GeneID" id="94432680"/>
<name>A0A2C6K403_9APIC</name>
<dbReference type="EMBL" id="MIGC01005552">
    <property type="protein sequence ID" value="PHJ16830.1"/>
    <property type="molecule type" value="Genomic_DNA"/>
</dbReference>
<organism evidence="2 3">
    <name type="scientific">Cystoisospora suis</name>
    <dbReference type="NCBI Taxonomy" id="483139"/>
    <lineage>
        <taxon>Eukaryota</taxon>
        <taxon>Sar</taxon>
        <taxon>Alveolata</taxon>
        <taxon>Apicomplexa</taxon>
        <taxon>Conoidasida</taxon>
        <taxon>Coccidia</taxon>
        <taxon>Eucoccidiorida</taxon>
        <taxon>Eimeriorina</taxon>
        <taxon>Sarcocystidae</taxon>
        <taxon>Cystoisospora</taxon>
    </lineage>
</organism>